<proteinExistence type="predicted"/>
<feature type="compositionally biased region" description="Polar residues" evidence="1">
    <location>
        <begin position="513"/>
        <end position="523"/>
    </location>
</feature>
<dbReference type="AlphaFoldDB" id="A0A9D2BZK3"/>
<dbReference type="Proteomes" id="UP000823868">
    <property type="component" value="Unassembled WGS sequence"/>
</dbReference>
<name>A0A9D2BZK3_9FIRM</name>
<protein>
    <submittedName>
        <fullName evidence="3">Carbohydrate-binding domain-containing protein</fullName>
    </submittedName>
</protein>
<feature type="region of interest" description="Disordered" evidence="1">
    <location>
        <begin position="27"/>
        <end position="53"/>
    </location>
</feature>
<reference evidence="3" key="2">
    <citation type="submission" date="2021-04" db="EMBL/GenBank/DDBJ databases">
        <authorList>
            <person name="Gilroy R."/>
        </authorList>
    </citation>
    <scope>NUCLEOTIDE SEQUENCE</scope>
    <source>
        <strain evidence="3">ChiBcec16_6824</strain>
    </source>
</reference>
<sequence>MNPINRKSALVLLLCALLGLSGCEKADATDDPASTSEVSSAESQESSAVSTPNTTAVLDTSALFSERDLAGSYDESEAVTITLNGDTADCSSDAVTVEGSQVVISKEGVYLLSGTLTDGQIVVNAADTDKVQLVLDGVDITCADSAVIYALEADKVFLTLAEGSENTLANGGSYVAIDDNNIDAVIFAKTDLTLNGSGSLTIQAQAGHGVVSKDDLVITGGSYTVNAASHGITGKDSLSIAGGTFSITSGKDGLHAENTEDAALGSLYLADGTYTIQAQGDAISASGALQVDGGSFQVTTGEGSASVTMTTAQTMGPGQHGPAPFEETTATTETTVEEDTTSQKGIKADGTLSIQGGTFQLDTADDGLHAGGDLQITAGEFHLSSGDDAIHSDSAVQIQGGTFDIPYCYEGIEGLSITVDDGTFTITSYDDGLNAAGGADSSGFGGGGRQEPFAASSDSFLTINGGTFTIVSDGDCVDSNGDLTINGGVLNLTCNGSGNTALDCDGSYTNNGGEVTTNDGSESNPGGMGGGGGQMGGGMRPAGGRGNAPMEPPQ</sequence>
<organism evidence="3 4">
    <name type="scientific">Candidatus Flavonifractor merdigallinarum</name>
    <dbReference type="NCBI Taxonomy" id="2838589"/>
    <lineage>
        <taxon>Bacteria</taxon>
        <taxon>Bacillati</taxon>
        <taxon>Bacillota</taxon>
        <taxon>Clostridia</taxon>
        <taxon>Eubacteriales</taxon>
        <taxon>Oscillospiraceae</taxon>
        <taxon>Flavonifractor</taxon>
    </lineage>
</organism>
<feature type="compositionally biased region" description="Gly residues" evidence="1">
    <location>
        <begin position="526"/>
        <end position="546"/>
    </location>
</feature>
<dbReference type="InterPro" id="IPR025584">
    <property type="entry name" value="Cthe_2159"/>
</dbReference>
<comment type="caution">
    <text evidence="3">The sequence shown here is derived from an EMBL/GenBank/DDBJ whole genome shotgun (WGS) entry which is preliminary data.</text>
</comment>
<evidence type="ECO:0000256" key="1">
    <source>
        <dbReference type="SAM" id="MobiDB-lite"/>
    </source>
</evidence>
<feature type="signal peptide" evidence="2">
    <location>
        <begin position="1"/>
        <end position="26"/>
    </location>
</feature>
<evidence type="ECO:0000313" key="4">
    <source>
        <dbReference type="Proteomes" id="UP000823868"/>
    </source>
</evidence>
<keyword evidence="2" id="KW-0732">Signal</keyword>
<dbReference type="EMBL" id="DXDX01000123">
    <property type="protein sequence ID" value="HIY21560.1"/>
    <property type="molecule type" value="Genomic_DNA"/>
</dbReference>
<evidence type="ECO:0000313" key="3">
    <source>
        <dbReference type="EMBL" id="HIY21560.1"/>
    </source>
</evidence>
<reference evidence="3" key="1">
    <citation type="journal article" date="2021" name="PeerJ">
        <title>Extensive microbial diversity within the chicken gut microbiome revealed by metagenomics and culture.</title>
        <authorList>
            <person name="Gilroy R."/>
            <person name="Ravi A."/>
            <person name="Getino M."/>
            <person name="Pursley I."/>
            <person name="Horton D.L."/>
            <person name="Alikhan N.F."/>
            <person name="Baker D."/>
            <person name="Gharbi K."/>
            <person name="Hall N."/>
            <person name="Watson M."/>
            <person name="Adriaenssens E.M."/>
            <person name="Foster-Nyarko E."/>
            <person name="Jarju S."/>
            <person name="Secka A."/>
            <person name="Antonio M."/>
            <person name="Oren A."/>
            <person name="Chaudhuri R.R."/>
            <person name="La Ragione R."/>
            <person name="Hildebrand F."/>
            <person name="Pallen M.J."/>
        </authorList>
    </citation>
    <scope>NUCLEOTIDE SEQUENCE</scope>
    <source>
        <strain evidence="3">ChiBcec16_6824</strain>
    </source>
</reference>
<accession>A0A9D2BZK3</accession>
<feature type="compositionally biased region" description="Low complexity" evidence="1">
    <location>
        <begin position="33"/>
        <end position="51"/>
    </location>
</feature>
<dbReference type="Pfam" id="PF14262">
    <property type="entry name" value="Cthe_2159"/>
    <property type="match status" value="1"/>
</dbReference>
<dbReference type="PROSITE" id="PS51257">
    <property type="entry name" value="PROKAR_LIPOPROTEIN"/>
    <property type="match status" value="1"/>
</dbReference>
<feature type="region of interest" description="Disordered" evidence="1">
    <location>
        <begin position="513"/>
        <end position="554"/>
    </location>
</feature>
<feature type="chain" id="PRO_5038339602" evidence="2">
    <location>
        <begin position="27"/>
        <end position="554"/>
    </location>
</feature>
<gene>
    <name evidence="3" type="ORF">H9841_06645</name>
</gene>
<evidence type="ECO:0000256" key="2">
    <source>
        <dbReference type="SAM" id="SignalP"/>
    </source>
</evidence>